<dbReference type="PANTHER" id="PTHR11926:SF870">
    <property type="entry name" value="UDP-GLYCOSYLTRANSFERASE 75B1"/>
    <property type="match status" value="1"/>
</dbReference>
<dbReference type="Proteomes" id="UP000826656">
    <property type="component" value="Unassembled WGS sequence"/>
</dbReference>
<evidence type="ECO:0000313" key="4">
    <source>
        <dbReference type="Proteomes" id="UP000826656"/>
    </source>
</evidence>
<dbReference type="SUPFAM" id="SSF53756">
    <property type="entry name" value="UDP-Glycosyltransferase/glycogen phosphorylase"/>
    <property type="match status" value="1"/>
</dbReference>
<evidence type="ECO:0000256" key="1">
    <source>
        <dbReference type="ARBA" id="ARBA00009995"/>
    </source>
</evidence>
<evidence type="ECO:0000256" key="2">
    <source>
        <dbReference type="ARBA" id="ARBA00022676"/>
    </source>
</evidence>
<name>A0ABQ7W9Y2_SOLTU</name>
<dbReference type="PANTHER" id="PTHR11926">
    <property type="entry name" value="GLUCOSYL/GLUCURONOSYL TRANSFERASES"/>
    <property type="match status" value="1"/>
</dbReference>
<reference evidence="3 4" key="1">
    <citation type="journal article" date="2021" name="bioRxiv">
        <title>Chromosome-scale and haplotype-resolved genome assembly of a tetraploid potato cultivar.</title>
        <authorList>
            <person name="Sun H."/>
            <person name="Jiao W.-B."/>
            <person name="Krause K."/>
            <person name="Campoy J.A."/>
            <person name="Goel M."/>
            <person name="Folz-Donahue K."/>
            <person name="Kukat C."/>
            <person name="Huettel B."/>
            <person name="Schneeberger K."/>
        </authorList>
    </citation>
    <scope>NUCLEOTIDE SEQUENCE [LARGE SCALE GENOMIC DNA]</scope>
    <source>
        <strain evidence="3">SolTubOtavaFocal</strain>
        <tissue evidence="3">Leaves</tissue>
    </source>
</reference>
<keyword evidence="2" id="KW-0328">Glycosyltransferase</keyword>
<gene>
    <name evidence="3" type="ORF">KY290_008915</name>
</gene>
<keyword evidence="4" id="KW-1185">Reference proteome</keyword>
<sequence>MVQSYVLLVTFPAQDHINPSLQFSKRLIKMGIEVTFTTRVFAHRRMANTAVSTAPKGLNLVAFFEGFDDGFKSDVDDSKRYMSEIRSCGS</sequence>
<comment type="similarity">
    <text evidence="1">Belongs to the UDP-glycosyltransferase family.</text>
</comment>
<accession>A0ABQ7W9Y2</accession>
<dbReference type="EMBL" id="JAIVGD010000003">
    <property type="protein sequence ID" value="KAH0777504.1"/>
    <property type="molecule type" value="Genomic_DNA"/>
</dbReference>
<dbReference type="Gene3D" id="3.40.50.2000">
    <property type="entry name" value="Glycogen Phosphorylase B"/>
    <property type="match status" value="1"/>
</dbReference>
<protein>
    <submittedName>
        <fullName evidence="3">Uncharacterized protein</fullName>
    </submittedName>
</protein>
<evidence type="ECO:0000313" key="3">
    <source>
        <dbReference type="EMBL" id="KAH0777504.1"/>
    </source>
</evidence>
<comment type="caution">
    <text evidence="3">The sequence shown here is derived from an EMBL/GenBank/DDBJ whole genome shotgun (WGS) entry which is preliminary data.</text>
</comment>
<keyword evidence="2" id="KW-0808">Transferase</keyword>
<proteinExistence type="inferred from homology"/>
<organism evidence="3 4">
    <name type="scientific">Solanum tuberosum</name>
    <name type="common">Potato</name>
    <dbReference type="NCBI Taxonomy" id="4113"/>
    <lineage>
        <taxon>Eukaryota</taxon>
        <taxon>Viridiplantae</taxon>
        <taxon>Streptophyta</taxon>
        <taxon>Embryophyta</taxon>
        <taxon>Tracheophyta</taxon>
        <taxon>Spermatophyta</taxon>
        <taxon>Magnoliopsida</taxon>
        <taxon>eudicotyledons</taxon>
        <taxon>Gunneridae</taxon>
        <taxon>Pentapetalae</taxon>
        <taxon>asterids</taxon>
        <taxon>lamiids</taxon>
        <taxon>Solanales</taxon>
        <taxon>Solanaceae</taxon>
        <taxon>Solanoideae</taxon>
        <taxon>Solaneae</taxon>
        <taxon>Solanum</taxon>
    </lineage>
</organism>